<name>A0A0C3EVX3_PILCF</name>
<sequence length="321" mass="35451">MPHLRGQNTDSHLKRLWQIVGITFLAGCDKVLLADLVFRHAIMDCALPHMQEWKYGFYGLTSSSSACLIAQQCELVITGQRLILKIYLPFLWPNYTSATCNTNHQAAVGTINTTHAIIYASRVLHAICRQSPGSRSIQPGPAIFDYYSFRQALFDATVVCAHLVIMQPGAIWARVALDDVANALEVMKDPVVATGRGFIQGCVEGCISEPVKIIEMLKKKADGVRAGLKRKHSEVDTHTDHLAGGFQLPYVGIAVTLARPATGSSPGSMKTKNKKDNWINYLQLSGDAKTKLDGLILYTHNLSGMLWRGWIIAYNERNSIL</sequence>
<dbReference type="AlphaFoldDB" id="A0A0C3EVX3"/>
<evidence type="ECO:0000313" key="2">
    <source>
        <dbReference type="Proteomes" id="UP000054166"/>
    </source>
</evidence>
<dbReference type="EMBL" id="KN833179">
    <property type="protein sequence ID" value="KIM71986.1"/>
    <property type="molecule type" value="Genomic_DNA"/>
</dbReference>
<keyword evidence="2" id="KW-1185">Reference proteome</keyword>
<proteinExistence type="predicted"/>
<dbReference type="InParanoid" id="A0A0C3EVX3"/>
<organism evidence="1 2">
    <name type="scientific">Piloderma croceum (strain F 1598)</name>
    <dbReference type="NCBI Taxonomy" id="765440"/>
    <lineage>
        <taxon>Eukaryota</taxon>
        <taxon>Fungi</taxon>
        <taxon>Dikarya</taxon>
        <taxon>Basidiomycota</taxon>
        <taxon>Agaricomycotina</taxon>
        <taxon>Agaricomycetes</taxon>
        <taxon>Agaricomycetidae</taxon>
        <taxon>Atheliales</taxon>
        <taxon>Atheliaceae</taxon>
        <taxon>Piloderma</taxon>
    </lineage>
</organism>
<protein>
    <submittedName>
        <fullName evidence="1">Uncharacterized protein</fullName>
    </submittedName>
</protein>
<reference evidence="1 2" key="1">
    <citation type="submission" date="2014-04" db="EMBL/GenBank/DDBJ databases">
        <authorList>
            <consortium name="DOE Joint Genome Institute"/>
            <person name="Kuo A."/>
            <person name="Tarkka M."/>
            <person name="Buscot F."/>
            <person name="Kohler A."/>
            <person name="Nagy L.G."/>
            <person name="Floudas D."/>
            <person name="Copeland A."/>
            <person name="Barry K.W."/>
            <person name="Cichocki N."/>
            <person name="Veneault-Fourrey C."/>
            <person name="LaButti K."/>
            <person name="Lindquist E.A."/>
            <person name="Lipzen A."/>
            <person name="Lundell T."/>
            <person name="Morin E."/>
            <person name="Murat C."/>
            <person name="Sun H."/>
            <person name="Tunlid A."/>
            <person name="Henrissat B."/>
            <person name="Grigoriev I.V."/>
            <person name="Hibbett D.S."/>
            <person name="Martin F."/>
            <person name="Nordberg H.P."/>
            <person name="Cantor M.N."/>
            <person name="Hua S.X."/>
        </authorList>
    </citation>
    <scope>NUCLEOTIDE SEQUENCE [LARGE SCALE GENOMIC DNA]</scope>
    <source>
        <strain evidence="1 2">F 1598</strain>
    </source>
</reference>
<dbReference type="HOGENOM" id="CLU_866315_0_0_1"/>
<gene>
    <name evidence="1" type="ORF">PILCRDRAFT_93641</name>
</gene>
<reference evidence="2" key="2">
    <citation type="submission" date="2015-01" db="EMBL/GenBank/DDBJ databases">
        <title>Evolutionary Origins and Diversification of the Mycorrhizal Mutualists.</title>
        <authorList>
            <consortium name="DOE Joint Genome Institute"/>
            <consortium name="Mycorrhizal Genomics Consortium"/>
            <person name="Kohler A."/>
            <person name="Kuo A."/>
            <person name="Nagy L.G."/>
            <person name="Floudas D."/>
            <person name="Copeland A."/>
            <person name="Barry K.W."/>
            <person name="Cichocki N."/>
            <person name="Veneault-Fourrey C."/>
            <person name="LaButti K."/>
            <person name="Lindquist E.A."/>
            <person name="Lipzen A."/>
            <person name="Lundell T."/>
            <person name="Morin E."/>
            <person name="Murat C."/>
            <person name="Riley R."/>
            <person name="Ohm R."/>
            <person name="Sun H."/>
            <person name="Tunlid A."/>
            <person name="Henrissat B."/>
            <person name="Grigoriev I.V."/>
            <person name="Hibbett D.S."/>
            <person name="Martin F."/>
        </authorList>
    </citation>
    <scope>NUCLEOTIDE SEQUENCE [LARGE SCALE GENOMIC DNA]</scope>
    <source>
        <strain evidence="2">F 1598</strain>
    </source>
</reference>
<evidence type="ECO:0000313" key="1">
    <source>
        <dbReference type="EMBL" id="KIM71986.1"/>
    </source>
</evidence>
<dbReference type="PROSITE" id="PS51257">
    <property type="entry name" value="PROKAR_LIPOPROTEIN"/>
    <property type="match status" value="1"/>
</dbReference>
<dbReference type="Proteomes" id="UP000054166">
    <property type="component" value="Unassembled WGS sequence"/>
</dbReference>
<accession>A0A0C3EVX3</accession>
<dbReference type="OrthoDB" id="4934715at2759"/>
<dbReference type="STRING" id="765440.A0A0C3EVX3"/>